<dbReference type="AlphaFoldDB" id="A0A1B8QD63"/>
<dbReference type="OrthoDB" id="5389988at2"/>
<evidence type="ECO:0000313" key="1">
    <source>
        <dbReference type="EMBL" id="OBX79519.1"/>
    </source>
</evidence>
<gene>
    <name evidence="1" type="ORF">A9308_00370</name>
</gene>
<protein>
    <submittedName>
        <fullName evidence="1">Type I-C CRISPR-associated protein Cas8c/Csd1</fullName>
    </submittedName>
</protein>
<organism evidence="1 2">
    <name type="scientific">Faucicola atlantae</name>
    <dbReference type="NCBI Taxonomy" id="34059"/>
    <lineage>
        <taxon>Bacteria</taxon>
        <taxon>Pseudomonadati</taxon>
        <taxon>Pseudomonadota</taxon>
        <taxon>Gammaproteobacteria</taxon>
        <taxon>Moraxellales</taxon>
        <taxon>Moraxellaceae</taxon>
        <taxon>Faucicola</taxon>
    </lineage>
</organism>
<dbReference type="NCBIfam" id="TIGR01863">
    <property type="entry name" value="cas_Csd1"/>
    <property type="match status" value="1"/>
</dbReference>
<dbReference type="Pfam" id="PF09709">
    <property type="entry name" value="Cas_Csd1"/>
    <property type="match status" value="1"/>
</dbReference>
<dbReference type="InterPro" id="IPR010144">
    <property type="entry name" value="CRISPR-assoc_prot_Csd1-typ"/>
</dbReference>
<dbReference type="STRING" id="34059.A9308_00370"/>
<reference evidence="1 2" key="1">
    <citation type="submission" date="2016-06" db="EMBL/GenBank/DDBJ databases">
        <title>Draft genome of Moraxella atlantae CCUG 66109.</title>
        <authorList>
            <person name="Salva-Serra F."/>
            <person name="Engstrom-Jakobsson H."/>
            <person name="Thorell K."/>
            <person name="Gonzales-Siles L."/>
            <person name="Karlsson R."/>
            <person name="Boulund F."/>
            <person name="Engstrand L."/>
            <person name="Kristiansson E."/>
            <person name="Moore E."/>
        </authorList>
    </citation>
    <scope>NUCLEOTIDE SEQUENCE [LARGE SCALE GENOMIC DNA]</scope>
    <source>
        <strain evidence="1 2">CCUG 66109</strain>
    </source>
</reference>
<evidence type="ECO:0000313" key="2">
    <source>
        <dbReference type="Proteomes" id="UP000092508"/>
    </source>
</evidence>
<name>A0A1B8QD63_9GAMM</name>
<dbReference type="Proteomes" id="UP000092508">
    <property type="component" value="Unassembled WGS sequence"/>
</dbReference>
<sequence>MSWLSRLYHTYEQVKDNADAQLHYALMPYYHVKQNVQIIVTINDKGDFISARLARDTNGKLKSQVTTIPATNDSATRTSSPVAHPLADKLQYVAKDFFAKSNNKKDVFELYEKTLTDWCQSPFSHPKAQAVLAYTQKGTLTQDLIDIGIILADDTGHIVYPQNASDYPDSILALLVKNGGEFDQGSAFVAWEVLNADMAQGDITTWKDDSLFTAWQEYYASFDSKEGFCHVTGEHKALASKHPNRVLKSASNAKLISANDMEGFTFRGRFTDEKETITTQGYQAVNISAEVTEKSHAALAWLLTSQGHEESGQAVVAWAIDGSKIPQPFEKIGKEEAVEDMWADFDSEEFADIDESKAVEEQPLKLQQYKDIGGQFAHSLKKTMQGYRRKLSDNEQISVISLDSATPGRMAVTYYYEAIPDDYLTAIADWYDNFAWYAFYFDKETNQKRLTIQAPTPYQIAVSAYGSRVSDAVKKQVVSQVLPVIVEGHYRQIPKTLMDLCVKRACNPLGLENWEWEQNLSVACSLYRGYHNRLKNDKKRSYTVGLQENYTSRDYLYGRLLAIAEDIESLALYVAGENRVTTAQRYMQQFANRPFSTWRNIELALDPYMKRLKNNRPDYLFNKQNLLNDVMSKFDINDFNSNTPLSGEFLLGYHCQKMAFYLAKQTKKTDEKTDTHQETNA</sequence>
<dbReference type="EMBL" id="LZMZ01000012">
    <property type="protein sequence ID" value="OBX79519.1"/>
    <property type="molecule type" value="Genomic_DNA"/>
</dbReference>
<comment type="caution">
    <text evidence="1">The sequence shown here is derived from an EMBL/GenBank/DDBJ whole genome shotgun (WGS) entry which is preliminary data.</text>
</comment>
<dbReference type="RefSeq" id="WP_067236071.1">
    <property type="nucleotide sequence ID" value="NZ_LZMZ01000012.1"/>
</dbReference>
<dbReference type="CDD" id="cd09757">
    <property type="entry name" value="Cas8c_I-C"/>
    <property type="match status" value="1"/>
</dbReference>
<accession>A0A1B8QD63</accession>
<proteinExistence type="predicted"/>